<dbReference type="RefSeq" id="WP_148063528.1">
    <property type="nucleotide sequence ID" value="NZ_VRYZ01000002.1"/>
</dbReference>
<dbReference type="OrthoDB" id="9788155at2"/>
<dbReference type="Gene3D" id="1.10.530.10">
    <property type="match status" value="1"/>
</dbReference>
<dbReference type="PANTHER" id="PTHR40572:SF1">
    <property type="entry name" value="PROTEIN BAX"/>
    <property type="match status" value="1"/>
</dbReference>
<evidence type="ECO:0000313" key="2">
    <source>
        <dbReference type="EMBL" id="TXS93593.1"/>
    </source>
</evidence>
<protein>
    <submittedName>
        <fullName evidence="2">Bax protein</fullName>
    </submittedName>
</protein>
<dbReference type="AlphaFoldDB" id="A0A5C8ZYA9"/>
<keyword evidence="3" id="KW-1185">Reference proteome</keyword>
<reference evidence="2 3" key="1">
    <citation type="submission" date="2019-08" db="EMBL/GenBank/DDBJ databases">
        <title>Parahaliea maris sp. nov., isolated from the surface seawater.</title>
        <authorList>
            <person name="Liu Y."/>
        </authorList>
    </citation>
    <scope>NUCLEOTIDE SEQUENCE [LARGE SCALE GENOMIC DNA]</scope>
    <source>
        <strain evidence="2 3">S2-26</strain>
    </source>
</reference>
<sequence>MTRKHILCTWLALLLILLALLVVVREPRFPAMPDLTAIEDVGARKQAFYDYLLPIVRYHNARIRQDRERLLDIAGEGAEPGWSARRWLRGLSEEYEVEYDDRRLEEVLVTLQRRVDVIPADLALAQAAVESGWGRSRFALEANNLFGQRCYEPGCGLAPKGRESARFEVLKLPSISEAIRRYMNNLNTHERYRGFRVIREQQREQGMAIQGEPLVSGLVSYSERGDEYLNQLLGMLRRNRSLLERVDEA</sequence>
<name>A0A5C8ZYA9_9GAMM</name>
<gene>
    <name evidence="2" type="ORF">FVW59_07155</name>
</gene>
<dbReference type="InterPro" id="IPR053195">
    <property type="entry name" value="Bax-like"/>
</dbReference>
<dbReference type="InterPro" id="IPR002901">
    <property type="entry name" value="MGlyc_endo_b_GlcNAc-like_dom"/>
</dbReference>
<feature type="domain" description="Mannosyl-glycoprotein endo-beta-N-acetylglucosamidase-like" evidence="1">
    <location>
        <begin position="110"/>
        <end position="208"/>
    </location>
</feature>
<evidence type="ECO:0000313" key="3">
    <source>
        <dbReference type="Proteomes" id="UP000321933"/>
    </source>
</evidence>
<evidence type="ECO:0000259" key="1">
    <source>
        <dbReference type="Pfam" id="PF01832"/>
    </source>
</evidence>
<dbReference type="Proteomes" id="UP000321933">
    <property type="component" value="Unassembled WGS sequence"/>
</dbReference>
<dbReference type="PANTHER" id="PTHR40572">
    <property type="entry name" value="PROTEIN BAX"/>
    <property type="match status" value="1"/>
</dbReference>
<proteinExistence type="predicted"/>
<dbReference type="EMBL" id="VRYZ01000002">
    <property type="protein sequence ID" value="TXS93593.1"/>
    <property type="molecule type" value="Genomic_DNA"/>
</dbReference>
<comment type="caution">
    <text evidence="2">The sequence shown here is derived from an EMBL/GenBank/DDBJ whole genome shotgun (WGS) entry which is preliminary data.</text>
</comment>
<accession>A0A5C8ZYA9</accession>
<dbReference type="Pfam" id="PF01832">
    <property type="entry name" value="Glucosaminidase"/>
    <property type="match status" value="1"/>
</dbReference>
<organism evidence="2 3">
    <name type="scientific">Parahaliea aestuarii</name>
    <dbReference type="NCBI Taxonomy" id="1852021"/>
    <lineage>
        <taxon>Bacteria</taxon>
        <taxon>Pseudomonadati</taxon>
        <taxon>Pseudomonadota</taxon>
        <taxon>Gammaproteobacteria</taxon>
        <taxon>Cellvibrionales</taxon>
        <taxon>Halieaceae</taxon>
        <taxon>Parahaliea</taxon>
    </lineage>
</organism>
<dbReference type="GO" id="GO:0004040">
    <property type="term" value="F:amidase activity"/>
    <property type="evidence" value="ECO:0007669"/>
    <property type="project" value="InterPro"/>
</dbReference>